<proteinExistence type="predicted"/>
<keyword evidence="2" id="KW-1185">Reference proteome</keyword>
<gene>
    <name evidence="1" type="ORF">ACFSRZ_14665</name>
</gene>
<dbReference type="Proteomes" id="UP001597508">
    <property type="component" value="Unassembled WGS sequence"/>
</dbReference>
<dbReference type="InterPro" id="IPR046163">
    <property type="entry name" value="DUF6165"/>
</dbReference>
<dbReference type="RefSeq" id="WP_379667325.1">
    <property type="nucleotide sequence ID" value="NZ_JBHULH010000012.1"/>
</dbReference>
<evidence type="ECO:0000313" key="2">
    <source>
        <dbReference type="Proteomes" id="UP001597508"/>
    </source>
</evidence>
<dbReference type="Pfam" id="PF19662">
    <property type="entry name" value="DUF6165"/>
    <property type="match status" value="1"/>
</dbReference>
<evidence type="ECO:0000313" key="1">
    <source>
        <dbReference type="EMBL" id="MFD2568617.1"/>
    </source>
</evidence>
<protein>
    <submittedName>
        <fullName evidence="1">DUF6165 family protein</fullName>
    </submittedName>
</protein>
<organism evidence="1 2">
    <name type="scientific">Pseudotenacibaculum haliotis</name>
    <dbReference type="NCBI Taxonomy" id="1862138"/>
    <lineage>
        <taxon>Bacteria</taxon>
        <taxon>Pseudomonadati</taxon>
        <taxon>Bacteroidota</taxon>
        <taxon>Flavobacteriia</taxon>
        <taxon>Flavobacteriales</taxon>
        <taxon>Flavobacteriaceae</taxon>
        <taxon>Pseudotenacibaculum</taxon>
    </lineage>
</organism>
<comment type="caution">
    <text evidence="1">The sequence shown here is derived from an EMBL/GenBank/DDBJ whole genome shotgun (WGS) entry which is preliminary data.</text>
</comment>
<sequence length="132" mass="15559">MKIEVSNGEIIDKYTILEIKLSQIKDVQKLKNIQHEFDVLTPDVKSIYASVEDQDHLKKLHNDLLEINKKLWKIEDDIRECERAKDFGQTFIDLARAVYYTNDDRSVVKKDINEFTGSDLVEEKSYEDYKSE</sequence>
<dbReference type="EMBL" id="JBHULH010000012">
    <property type="protein sequence ID" value="MFD2568617.1"/>
    <property type="molecule type" value="Genomic_DNA"/>
</dbReference>
<accession>A0ABW5LV03</accession>
<reference evidence="2" key="1">
    <citation type="journal article" date="2019" name="Int. J. Syst. Evol. Microbiol.">
        <title>The Global Catalogue of Microorganisms (GCM) 10K type strain sequencing project: providing services to taxonomists for standard genome sequencing and annotation.</title>
        <authorList>
            <consortium name="The Broad Institute Genomics Platform"/>
            <consortium name="The Broad Institute Genome Sequencing Center for Infectious Disease"/>
            <person name="Wu L."/>
            <person name="Ma J."/>
        </authorList>
    </citation>
    <scope>NUCLEOTIDE SEQUENCE [LARGE SCALE GENOMIC DNA]</scope>
    <source>
        <strain evidence="2">KCTC 52127</strain>
    </source>
</reference>
<name>A0ABW5LV03_9FLAO</name>